<comment type="caution">
    <text evidence="2">The sequence shown here is derived from an EMBL/GenBank/DDBJ whole genome shotgun (WGS) entry which is preliminary data.</text>
</comment>
<organism evidence="2">
    <name type="scientific">marine sediment metagenome</name>
    <dbReference type="NCBI Taxonomy" id="412755"/>
    <lineage>
        <taxon>unclassified sequences</taxon>
        <taxon>metagenomes</taxon>
        <taxon>ecological metagenomes</taxon>
    </lineage>
</organism>
<dbReference type="EMBL" id="BARW01015747">
    <property type="protein sequence ID" value="GAI98448.1"/>
    <property type="molecule type" value="Genomic_DNA"/>
</dbReference>
<sequence length="39" mass="4229">HYPAHLLVVEGEFITDEGGEGLKNSRSEVMAEVGQNEEG</sequence>
<protein>
    <submittedName>
        <fullName evidence="2">Uncharacterized protein</fullName>
    </submittedName>
</protein>
<evidence type="ECO:0000313" key="2">
    <source>
        <dbReference type="EMBL" id="GAI98448.1"/>
    </source>
</evidence>
<accession>X1SZU8</accession>
<reference evidence="2" key="1">
    <citation type="journal article" date="2014" name="Front. Microbiol.">
        <title>High frequency of phylogenetically diverse reductive dehalogenase-homologous genes in deep subseafloor sedimentary metagenomes.</title>
        <authorList>
            <person name="Kawai M."/>
            <person name="Futagami T."/>
            <person name="Toyoda A."/>
            <person name="Takaki Y."/>
            <person name="Nishi S."/>
            <person name="Hori S."/>
            <person name="Arai W."/>
            <person name="Tsubouchi T."/>
            <person name="Morono Y."/>
            <person name="Uchiyama I."/>
            <person name="Ito T."/>
            <person name="Fujiyama A."/>
            <person name="Inagaki F."/>
            <person name="Takami H."/>
        </authorList>
    </citation>
    <scope>NUCLEOTIDE SEQUENCE</scope>
    <source>
        <strain evidence="2">Expedition CK06-06</strain>
    </source>
</reference>
<feature type="non-terminal residue" evidence="2">
    <location>
        <position position="1"/>
    </location>
</feature>
<proteinExistence type="predicted"/>
<feature type="region of interest" description="Disordered" evidence="1">
    <location>
        <begin position="17"/>
        <end position="39"/>
    </location>
</feature>
<gene>
    <name evidence="2" type="ORF">S12H4_27569</name>
</gene>
<evidence type="ECO:0000256" key="1">
    <source>
        <dbReference type="SAM" id="MobiDB-lite"/>
    </source>
</evidence>
<dbReference type="AlphaFoldDB" id="X1SZU8"/>
<name>X1SZU8_9ZZZZ</name>